<evidence type="ECO:0000256" key="1">
    <source>
        <dbReference type="SAM" id="MobiDB-lite"/>
    </source>
</evidence>
<accession>A0A4Y1Z8Q6</accession>
<feature type="region of interest" description="Disordered" evidence="1">
    <location>
        <begin position="1"/>
        <end position="56"/>
    </location>
</feature>
<evidence type="ECO:0000313" key="2">
    <source>
        <dbReference type="EMBL" id="GAY75360.1"/>
    </source>
</evidence>
<organism evidence="2 3">
    <name type="scientific">Sporolactobacillus inulinus</name>
    <dbReference type="NCBI Taxonomy" id="2078"/>
    <lineage>
        <taxon>Bacteria</taxon>
        <taxon>Bacillati</taxon>
        <taxon>Bacillota</taxon>
        <taxon>Bacilli</taxon>
        <taxon>Bacillales</taxon>
        <taxon>Sporolactobacillaceae</taxon>
        <taxon>Sporolactobacillus</taxon>
    </lineage>
</organism>
<reference evidence="2 3" key="1">
    <citation type="submission" date="2017-11" db="EMBL/GenBank/DDBJ databases">
        <title>Draft Genome Sequence of Sporolactobacillus inulinus NBRC 111894 Isolated from Koso, a Japanese Sugar-Vegetable Fermented Beverage.</title>
        <authorList>
            <person name="Chiou T.Y."/>
            <person name="Oshima K."/>
            <person name="Suda W."/>
            <person name="Hattori M."/>
            <person name="Takahashi T."/>
        </authorList>
    </citation>
    <scope>NUCLEOTIDE SEQUENCE [LARGE SCALE GENOMIC DNA]</scope>
    <source>
        <strain evidence="2 3">NBRC111894</strain>
    </source>
</reference>
<comment type="caution">
    <text evidence="2">The sequence shown here is derived from an EMBL/GenBank/DDBJ whole genome shotgun (WGS) entry which is preliminary data.</text>
</comment>
<protein>
    <submittedName>
        <fullName evidence="2">Uncharacterized protein</fullName>
    </submittedName>
</protein>
<dbReference type="Proteomes" id="UP000319716">
    <property type="component" value="Unassembled WGS sequence"/>
</dbReference>
<proteinExistence type="predicted"/>
<dbReference type="EMBL" id="BEXB01000005">
    <property type="protein sequence ID" value="GAY75360.1"/>
    <property type="molecule type" value="Genomic_DNA"/>
</dbReference>
<sequence length="56" mass="6322">MQDAEPAHQSGWNAHQAQDGSKPHPTEVRTKRSPVFLSHPARKPICLNNGRHHHLL</sequence>
<name>A0A4Y1Z8Q6_9BACL</name>
<dbReference type="AlphaFoldDB" id="A0A4Y1Z8Q6"/>
<feature type="compositionally biased region" description="Polar residues" evidence="1">
    <location>
        <begin position="10"/>
        <end position="19"/>
    </location>
</feature>
<gene>
    <name evidence="2" type="ORF">NBRC111894_914</name>
</gene>
<evidence type="ECO:0000313" key="3">
    <source>
        <dbReference type="Proteomes" id="UP000319716"/>
    </source>
</evidence>
<feature type="compositionally biased region" description="Basic and acidic residues" evidence="1">
    <location>
        <begin position="21"/>
        <end position="30"/>
    </location>
</feature>